<keyword evidence="2" id="KW-1185">Reference proteome</keyword>
<proteinExistence type="predicted"/>
<evidence type="ECO:0000313" key="2">
    <source>
        <dbReference type="Proteomes" id="UP001056120"/>
    </source>
</evidence>
<dbReference type="EMBL" id="CM042046">
    <property type="protein sequence ID" value="KAI3676679.1"/>
    <property type="molecule type" value="Genomic_DNA"/>
</dbReference>
<evidence type="ECO:0000313" key="1">
    <source>
        <dbReference type="EMBL" id="KAI3676679.1"/>
    </source>
</evidence>
<protein>
    <submittedName>
        <fullName evidence="1">Uncharacterized protein</fullName>
    </submittedName>
</protein>
<comment type="caution">
    <text evidence="1">The sequence shown here is derived from an EMBL/GenBank/DDBJ whole genome shotgun (WGS) entry which is preliminary data.</text>
</comment>
<dbReference type="Proteomes" id="UP001056120">
    <property type="component" value="Linkage Group LG29"/>
</dbReference>
<reference evidence="1 2" key="2">
    <citation type="journal article" date="2022" name="Mol. Ecol. Resour.">
        <title>The genomes of chicory, endive, great burdock and yacon provide insights into Asteraceae paleo-polyploidization history and plant inulin production.</title>
        <authorList>
            <person name="Fan W."/>
            <person name="Wang S."/>
            <person name="Wang H."/>
            <person name="Wang A."/>
            <person name="Jiang F."/>
            <person name="Liu H."/>
            <person name="Zhao H."/>
            <person name="Xu D."/>
            <person name="Zhang Y."/>
        </authorList>
    </citation>
    <scope>NUCLEOTIDE SEQUENCE [LARGE SCALE GENOMIC DNA]</scope>
    <source>
        <strain evidence="2">cv. Yunnan</strain>
        <tissue evidence="1">Leaves</tissue>
    </source>
</reference>
<accession>A0ACB8XZD8</accession>
<sequence>MNLVLLHFNKNPDASMDDSVSEVQKFLDAKRKELLKHVFTNDNNHDFPNQWRYLHLCCFKVFQMLFNSANLYDTEAELQSDIEKAIYAPPEYEFPKYLKPQTKLHSVLKTRYMMINAGYVQTPLRRYGHGGMNIRQLSKKAMRNVGLKVISATIFGLSFI</sequence>
<name>A0ACB8XZD8_9ASTR</name>
<reference evidence="2" key="1">
    <citation type="journal article" date="2022" name="Mol. Ecol. Resour.">
        <title>The genomes of chicory, endive, great burdock and yacon provide insights into Asteraceae palaeo-polyploidization history and plant inulin production.</title>
        <authorList>
            <person name="Fan W."/>
            <person name="Wang S."/>
            <person name="Wang H."/>
            <person name="Wang A."/>
            <person name="Jiang F."/>
            <person name="Liu H."/>
            <person name="Zhao H."/>
            <person name="Xu D."/>
            <person name="Zhang Y."/>
        </authorList>
    </citation>
    <scope>NUCLEOTIDE SEQUENCE [LARGE SCALE GENOMIC DNA]</scope>
    <source>
        <strain evidence="2">cv. Yunnan</strain>
    </source>
</reference>
<gene>
    <name evidence="1" type="ORF">L1987_86292</name>
</gene>
<organism evidence="1 2">
    <name type="scientific">Smallanthus sonchifolius</name>
    <dbReference type="NCBI Taxonomy" id="185202"/>
    <lineage>
        <taxon>Eukaryota</taxon>
        <taxon>Viridiplantae</taxon>
        <taxon>Streptophyta</taxon>
        <taxon>Embryophyta</taxon>
        <taxon>Tracheophyta</taxon>
        <taxon>Spermatophyta</taxon>
        <taxon>Magnoliopsida</taxon>
        <taxon>eudicotyledons</taxon>
        <taxon>Gunneridae</taxon>
        <taxon>Pentapetalae</taxon>
        <taxon>asterids</taxon>
        <taxon>campanulids</taxon>
        <taxon>Asterales</taxon>
        <taxon>Asteraceae</taxon>
        <taxon>Asteroideae</taxon>
        <taxon>Heliantheae alliance</taxon>
        <taxon>Millerieae</taxon>
        <taxon>Smallanthus</taxon>
    </lineage>
</organism>